<evidence type="ECO:0000256" key="5">
    <source>
        <dbReference type="ARBA" id="ARBA00023125"/>
    </source>
</evidence>
<reference evidence="10 11" key="1">
    <citation type="submission" date="2013-03" db="EMBL/GenBank/DDBJ databases">
        <title>The Genome Sequence of Enterococcus saccharolyticus ATCC_43076 (Illumina only assembly).</title>
        <authorList>
            <consortium name="The Broad Institute Genomics Platform"/>
            <consortium name="The Broad Institute Genome Sequencing Center for Infectious Disease"/>
            <person name="Earl A."/>
            <person name="Russ C."/>
            <person name="Gilmore M."/>
            <person name="Surin D."/>
            <person name="Walker B."/>
            <person name="Young S."/>
            <person name="Zeng Q."/>
            <person name="Gargeya S."/>
            <person name="Fitzgerald M."/>
            <person name="Haas B."/>
            <person name="Abouelleil A."/>
            <person name="Allen A.W."/>
            <person name="Alvarado L."/>
            <person name="Arachchi H.M."/>
            <person name="Berlin A.M."/>
            <person name="Chapman S.B."/>
            <person name="Gainer-Dewar J."/>
            <person name="Goldberg J."/>
            <person name="Griggs A."/>
            <person name="Gujja S."/>
            <person name="Hansen M."/>
            <person name="Howarth C."/>
            <person name="Imamovic A."/>
            <person name="Ireland A."/>
            <person name="Larimer J."/>
            <person name="McCowan C."/>
            <person name="Murphy C."/>
            <person name="Pearson M."/>
            <person name="Poon T.W."/>
            <person name="Priest M."/>
            <person name="Roberts A."/>
            <person name="Saif S."/>
            <person name="Shea T."/>
            <person name="Sisk P."/>
            <person name="Sykes S."/>
            <person name="Wortman J."/>
            <person name="Nusbaum C."/>
            <person name="Birren B."/>
        </authorList>
    </citation>
    <scope>NUCLEOTIDE SEQUENCE [LARGE SCALE GENOMIC DNA]</scope>
    <source>
        <strain evidence="10 11">ATCC 43076</strain>
    </source>
</reference>
<dbReference type="Pfam" id="PF00270">
    <property type="entry name" value="DEAD"/>
    <property type="match status" value="1"/>
</dbReference>
<evidence type="ECO:0000259" key="8">
    <source>
        <dbReference type="PROSITE" id="PS51192"/>
    </source>
</evidence>
<feature type="domain" description="Helicase ATP-binding" evidence="8">
    <location>
        <begin position="24"/>
        <end position="191"/>
    </location>
</feature>
<dbReference type="HOGENOM" id="CLU_001103_9_7_9"/>
<evidence type="ECO:0000256" key="7">
    <source>
        <dbReference type="ARBA" id="ARBA00044550"/>
    </source>
</evidence>
<dbReference type="GO" id="GO:0003677">
    <property type="term" value="F:DNA binding"/>
    <property type="evidence" value="ECO:0007669"/>
    <property type="project" value="UniProtKB-KW"/>
</dbReference>
<keyword evidence="5" id="KW-0238">DNA-binding</keyword>
<dbReference type="STRING" id="41997.RV16_GL000617"/>
<dbReference type="NCBIfam" id="TIGR00614">
    <property type="entry name" value="recQ_fam"/>
    <property type="match status" value="1"/>
</dbReference>
<evidence type="ECO:0000313" key="11">
    <source>
        <dbReference type="Proteomes" id="UP000014136"/>
    </source>
</evidence>
<evidence type="ECO:0000256" key="6">
    <source>
        <dbReference type="ARBA" id="ARBA00044535"/>
    </source>
</evidence>
<dbReference type="PATRIC" id="fig|1139996.3.peg.1683"/>
<dbReference type="PROSITE" id="PS51192">
    <property type="entry name" value="HELICASE_ATP_BIND_1"/>
    <property type="match status" value="1"/>
</dbReference>
<dbReference type="InterPro" id="IPR027417">
    <property type="entry name" value="P-loop_NTPase"/>
</dbReference>
<dbReference type="GO" id="GO:0009378">
    <property type="term" value="F:four-way junction helicase activity"/>
    <property type="evidence" value="ECO:0007669"/>
    <property type="project" value="TreeGrafter"/>
</dbReference>
<keyword evidence="2" id="KW-0378">Hydrolase</keyword>
<dbReference type="Pfam" id="PF16124">
    <property type="entry name" value="RecQ_Zn_bind"/>
    <property type="match status" value="1"/>
</dbReference>
<dbReference type="OrthoDB" id="9763310at2"/>
<dbReference type="FunFam" id="3.40.50.300:FF:001389">
    <property type="entry name" value="ATP-dependent DNA helicase RecQ"/>
    <property type="match status" value="1"/>
</dbReference>
<evidence type="ECO:0000256" key="1">
    <source>
        <dbReference type="ARBA" id="ARBA00022741"/>
    </source>
</evidence>
<dbReference type="InterPro" id="IPR004589">
    <property type="entry name" value="DNA_helicase_ATP-dep_RecQ"/>
</dbReference>
<dbReference type="GO" id="GO:0006310">
    <property type="term" value="P:DNA recombination"/>
    <property type="evidence" value="ECO:0007669"/>
    <property type="project" value="InterPro"/>
</dbReference>
<sequence length="464" mass="53888">MELEAALQHYFHYDSFRTGQKEVVSTLLDNQDALAVLPTGTGKSLCYQLTGYLREGLTIIVSPLISLMEDQVLSFLRLGEKRVIALNGTLQAQEKEFILQHLDKYKFLFLSPEMLLQDHVLTSLQRQKIGLFVVDEAHCVSQWGVDFRPEYRNLGEAQKRLRQPLTLALTASATEKVRTEIKEVLLRSTAKEWVYSMDRPNIALLVREPEDKLTELREILAKQAGPGIIYCATRKQVELLYEELQGDFAVGYYHGGLESNQRRMLQQQFLDNQLQFLIATNAFGMGINKSDIRLVVHYELPDSLENYMQEIGRAGRDGVQSYGVLLYQTGDERIHHFLQRTAQEARETFEVRLQYQAMASLTDIQEKWLQQTKREGTEQFLAHLKRNEEEKWLKLQCMLAYIHYDGCKRAYLLHYFEESMPQTPEICCDFHGCQLPEKRAETSKSSKEVINWQDILLKMFKEKK</sequence>
<dbReference type="InterPro" id="IPR002464">
    <property type="entry name" value="DNA/RNA_helicase_DEAH_CS"/>
</dbReference>
<dbReference type="GO" id="GO:0043590">
    <property type="term" value="C:bacterial nucleoid"/>
    <property type="evidence" value="ECO:0007669"/>
    <property type="project" value="TreeGrafter"/>
</dbReference>
<evidence type="ECO:0000313" key="10">
    <source>
        <dbReference type="EMBL" id="EOT28183.1"/>
    </source>
</evidence>
<dbReference type="PROSITE" id="PS00690">
    <property type="entry name" value="DEAH_ATP_HELICASE"/>
    <property type="match status" value="1"/>
</dbReference>
<dbReference type="AlphaFoldDB" id="S0JJX3"/>
<dbReference type="eggNOG" id="COG0514">
    <property type="taxonomic scope" value="Bacteria"/>
</dbReference>
<name>S0JJX3_9ENTE</name>
<dbReference type="GO" id="GO:0005737">
    <property type="term" value="C:cytoplasm"/>
    <property type="evidence" value="ECO:0007669"/>
    <property type="project" value="TreeGrafter"/>
</dbReference>
<dbReference type="EMBL" id="AHYT01000008">
    <property type="protein sequence ID" value="EOT28183.1"/>
    <property type="molecule type" value="Genomic_DNA"/>
</dbReference>
<keyword evidence="11" id="KW-1185">Reference proteome</keyword>
<dbReference type="InterPro" id="IPR011545">
    <property type="entry name" value="DEAD/DEAH_box_helicase_dom"/>
</dbReference>
<protein>
    <recommendedName>
        <fullName evidence="6">ATP-dependent DNA helicase RecQ</fullName>
    </recommendedName>
    <alternativeName>
        <fullName evidence="7">DNA 3'-5' helicase RecQ</fullName>
    </alternativeName>
</protein>
<comment type="caution">
    <text evidence="10">The sequence shown here is derived from an EMBL/GenBank/DDBJ whole genome shotgun (WGS) entry which is preliminary data.</text>
</comment>
<dbReference type="GO" id="GO:0006281">
    <property type="term" value="P:DNA repair"/>
    <property type="evidence" value="ECO:0007669"/>
    <property type="project" value="TreeGrafter"/>
</dbReference>
<keyword evidence="1" id="KW-0547">Nucleotide-binding</keyword>
<dbReference type="RefSeq" id="WP_016175484.1">
    <property type="nucleotide sequence ID" value="NZ_KE136389.1"/>
</dbReference>
<accession>S0JJX3</accession>
<dbReference type="GO" id="GO:0030894">
    <property type="term" value="C:replisome"/>
    <property type="evidence" value="ECO:0007669"/>
    <property type="project" value="TreeGrafter"/>
</dbReference>
<dbReference type="SUPFAM" id="SSF52540">
    <property type="entry name" value="P-loop containing nucleoside triphosphate hydrolases"/>
    <property type="match status" value="1"/>
</dbReference>
<dbReference type="Pfam" id="PF00271">
    <property type="entry name" value="Helicase_C"/>
    <property type="match status" value="1"/>
</dbReference>
<dbReference type="Gene3D" id="3.40.50.300">
    <property type="entry name" value="P-loop containing nucleotide triphosphate hydrolases"/>
    <property type="match status" value="2"/>
</dbReference>
<dbReference type="SMART" id="SM00490">
    <property type="entry name" value="HELICc"/>
    <property type="match status" value="1"/>
</dbReference>
<dbReference type="InterPro" id="IPR032284">
    <property type="entry name" value="RecQ_Zn-bd"/>
</dbReference>
<dbReference type="GO" id="GO:0016787">
    <property type="term" value="F:hydrolase activity"/>
    <property type="evidence" value="ECO:0007669"/>
    <property type="project" value="UniProtKB-KW"/>
</dbReference>
<evidence type="ECO:0000259" key="9">
    <source>
        <dbReference type="PROSITE" id="PS51194"/>
    </source>
</evidence>
<dbReference type="CDD" id="cd17920">
    <property type="entry name" value="DEXHc_RecQ"/>
    <property type="match status" value="1"/>
</dbReference>
<gene>
    <name evidence="10" type="ORF">OMQ_01695</name>
</gene>
<dbReference type="GO" id="GO:0005524">
    <property type="term" value="F:ATP binding"/>
    <property type="evidence" value="ECO:0007669"/>
    <property type="project" value="UniProtKB-KW"/>
</dbReference>
<dbReference type="PANTHER" id="PTHR13710">
    <property type="entry name" value="DNA HELICASE RECQ FAMILY MEMBER"/>
    <property type="match status" value="1"/>
</dbReference>
<feature type="domain" description="Helicase C-terminal" evidence="9">
    <location>
        <begin position="212"/>
        <end position="357"/>
    </location>
</feature>
<dbReference type="PROSITE" id="PS51194">
    <property type="entry name" value="HELICASE_CTER"/>
    <property type="match status" value="1"/>
</dbReference>
<dbReference type="SMART" id="SM00487">
    <property type="entry name" value="DEXDc"/>
    <property type="match status" value="1"/>
</dbReference>
<proteinExistence type="predicted"/>
<dbReference type="PANTHER" id="PTHR13710:SF84">
    <property type="entry name" value="ATP-DEPENDENT DNA HELICASE RECS-RELATED"/>
    <property type="match status" value="1"/>
</dbReference>
<dbReference type="GO" id="GO:0043138">
    <property type="term" value="F:3'-5' DNA helicase activity"/>
    <property type="evidence" value="ECO:0007669"/>
    <property type="project" value="TreeGrafter"/>
</dbReference>
<evidence type="ECO:0000256" key="4">
    <source>
        <dbReference type="ARBA" id="ARBA00022840"/>
    </source>
</evidence>
<organism evidence="10 11">
    <name type="scientific">Enterococcus saccharolyticus subsp. saccharolyticus ATCC 43076</name>
    <dbReference type="NCBI Taxonomy" id="1139996"/>
    <lineage>
        <taxon>Bacteria</taxon>
        <taxon>Bacillati</taxon>
        <taxon>Bacillota</taxon>
        <taxon>Bacilli</taxon>
        <taxon>Lactobacillales</taxon>
        <taxon>Enterococcaceae</taxon>
        <taxon>Enterococcus</taxon>
    </lineage>
</organism>
<keyword evidence="3" id="KW-0347">Helicase</keyword>
<dbReference type="InterPro" id="IPR014001">
    <property type="entry name" value="Helicase_ATP-bd"/>
</dbReference>
<dbReference type="Proteomes" id="UP000014136">
    <property type="component" value="Unassembled WGS sequence"/>
</dbReference>
<evidence type="ECO:0000256" key="3">
    <source>
        <dbReference type="ARBA" id="ARBA00022806"/>
    </source>
</evidence>
<keyword evidence="4" id="KW-0067">ATP-binding</keyword>
<dbReference type="InterPro" id="IPR001650">
    <property type="entry name" value="Helicase_C-like"/>
</dbReference>
<evidence type="ECO:0000256" key="2">
    <source>
        <dbReference type="ARBA" id="ARBA00022801"/>
    </source>
</evidence>